<name>A0A2W5QGS4_RHOSU</name>
<dbReference type="GO" id="GO:0016491">
    <property type="term" value="F:oxidoreductase activity"/>
    <property type="evidence" value="ECO:0007669"/>
    <property type="project" value="UniProtKB-KW"/>
</dbReference>
<dbReference type="EMBL" id="QFPW01000003">
    <property type="protein sequence ID" value="PZQ50680.1"/>
    <property type="molecule type" value="Genomic_DNA"/>
</dbReference>
<evidence type="ECO:0000313" key="5">
    <source>
        <dbReference type="Proteomes" id="UP000249185"/>
    </source>
</evidence>
<dbReference type="InterPro" id="IPR036291">
    <property type="entry name" value="NAD(P)-bd_dom_sf"/>
</dbReference>
<reference evidence="4 5" key="1">
    <citation type="submission" date="2017-08" db="EMBL/GenBank/DDBJ databases">
        <title>Infants hospitalized years apart are colonized by the same room-sourced microbial strains.</title>
        <authorList>
            <person name="Brooks B."/>
            <person name="Olm M.R."/>
            <person name="Firek B.A."/>
            <person name="Baker R."/>
            <person name="Thomas B.C."/>
            <person name="Morowitz M.J."/>
            <person name="Banfield J.F."/>
        </authorList>
    </citation>
    <scope>NUCLEOTIDE SEQUENCE [LARGE SCALE GENOMIC DNA]</scope>
    <source>
        <strain evidence="4">S2_005_002_R2_34</strain>
    </source>
</reference>
<comment type="caution">
    <text evidence="4">The sequence shown here is derived from an EMBL/GenBank/DDBJ whole genome shotgun (WGS) entry which is preliminary data.</text>
</comment>
<evidence type="ECO:0000256" key="2">
    <source>
        <dbReference type="ARBA" id="ARBA00023027"/>
    </source>
</evidence>
<keyword evidence="1" id="KW-0560">Oxidoreductase</keyword>
<protein>
    <submittedName>
        <fullName evidence="4">D-2-hydroxyacid dehydrogenase</fullName>
    </submittedName>
</protein>
<dbReference type="SUPFAM" id="SSF51735">
    <property type="entry name" value="NAD(P)-binding Rossmann-fold domains"/>
    <property type="match status" value="1"/>
</dbReference>
<dbReference type="Pfam" id="PF02826">
    <property type="entry name" value="2-Hacid_dh_C"/>
    <property type="match status" value="1"/>
</dbReference>
<accession>A0A2W5QGS4</accession>
<dbReference type="PANTHER" id="PTHR43333">
    <property type="entry name" value="2-HACID_DH_C DOMAIN-CONTAINING PROTEIN"/>
    <property type="match status" value="1"/>
</dbReference>
<dbReference type="AlphaFoldDB" id="A0A2W5QGS4"/>
<evidence type="ECO:0000313" key="4">
    <source>
        <dbReference type="EMBL" id="PZQ50680.1"/>
    </source>
</evidence>
<keyword evidence="2" id="KW-0520">NAD</keyword>
<evidence type="ECO:0000256" key="1">
    <source>
        <dbReference type="ARBA" id="ARBA00023002"/>
    </source>
</evidence>
<organism evidence="4 5">
    <name type="scientific">Rhodovulum sulfidophilum</name>
    <name type="common">Rhodobacter sulfidophilus</name>
    <dbReference type="NCBI Taxonomy" id="35806"/>
    <lineage>
        <taxon>Bacteria</taxon>
        <taxon>Pseudomonadati</taxon>
        <taxon>Pseudomonadota</taxon>
        <taxon>Alphaproteobacteria</taxon>
        <taxon>Rhodobacterales</taxon>
        <taxon>Paracoccaceae</taxon>
        <taxon>Rhodovulum</taxon>
    </lineage>
</organism>
<dbReference type="PANTHER" id="PTHR43333:SF1">
    <property type="entry name" value="D-ISOMER SPECIFIC 2-HYDROXYACID DEHYDROGENASE NAD-BINDING DOMAIN-CONTAINING PROTEIN"/>
    <property type="match status" value="1"/>
</dbReference>
<proteinExistence type="predicted"/>
<dbReference type="Proteomes" id="UP000249185">
    <property type="component" value="Unassembled WGS sequence"/>
</dbReference>
<evidence type="ECO:0000259" key="3">
    <source>
        <dbReference type="Pfam" id="PF02826"/>
    </source>
</evidence>
<dbReference type="GO" id="GO:0051287">
    <property type="term" value="F:NAD binding"/>
    <property type="evidence" value="ECO:0007669"/>
    <property type="project" value="InterPro"/>
</dbReference>
<sequence length="332" mass="36428">MSTHPSLHIHFDSRREADPVFHMTEERVRAALARRGDIADRIRVTSSWNLEGIEVPLGTADMLVGFRMPKDVIRAAAPALRNIHLIGAGVEHLRPLDWVPGQVAITNNRGVHRQKAGEYILLALLMLNNYIPALATAQRENVWNPLFSTSVKGKTALIIGAGELGASGAAEARKLGFRTIGVRRTGQEHPDFDEMHTPDKLAELLPRADFVLVTVPVTRETEGMIGEREFALMKPGAGFINFGRAKVCDYAALTRALGSGHLSGAILDVFDPEPLPSESPLWNVRNLFITPHCSSDDAEAYIPITLDLVLENAARMLAGRELLNVVDLALEY</sequence>
<dbReference type="InterPro" id="IPR006140">
    <property type="entry name" value="D-isomer_DH_NAD-bd"/>
</dbReference>
<dbReference type="SUPFAM" id="SSF52283">
    <property type="entry name" value="Formate/glycerate dehydrogenase catalytic domain-like"/>
    <property type="match status" value="1"/>
</dbReference>
<feature type="domain" description="D-isomer specific 2-hydroxyacid dehydrogenase NAD-binding" evidence="3">
    <location>
        <begin position="123"/>
        <end position="294"/>
    </location>
</feature>
<gene>
    <name evidence="4" type="ORF">DI556_06050</name>
</gene>
<dbReference type="Gene3D" id="3.40.50.720">
    <property type="entry name" value="NAD(P)-binding Rossmann-like Domain"/>
    <property type="match status" value="2"/>
</dbReference>
<dbReference type="CDD" id="cd05300">
    <property type="entry name" value="2-Hacid_dh_1"/>
    <property type="match status" value="1"/>
</dbReference>